<dbReference type="AlphaFoldDB" id="A0A179BDN3"/>
<gene>
    <name evidence="1" type="ORF">A4H96_10650</name>
</gene>
<reference evidence="1 2" key="1">
    <citation type="submission" date="2016-04" db="EMBL/GenBank/DDBJ databases">
        <title>Acidithiobacillus ferrooxidans genome sequencing and assembly.</title>
        <authorList>
            <person name="Zhou Z."/>
        </authorList>
    </citation>
    <scope>NUCLEOTIDE SEQUENCE [LARGE SCALE GENOMIC DNA]</scope>
    <source>
        <strain evidence="1 2">BY0502</strain>
    </source>
</reference>
<keyword evidence="2" id="KW-1185">Reference proteome</keyword>
<dbReference type="EMBL" id="LVXZ01000135">
    <property type="protein sequence ID" value="OAP89435.1"/>
    <property type="molecule type" value="Genomic_DNA"/>
</dbReference>
<comment type="caution">
    <text evidence="1">The sequence shown here is derived from an EMBL/GenBank/DDBJ whole genome shotgun (WGS) entry which is preliminary data.</text>
</comment>
<accession>A0A179BDN3</accession>
<proteinExistence type="predicted"/>
<name>A0A179BDN3_ACIFR</name>
<organism evidence="1 2">
    <name type="scientific">Acidithiobacillus ferrooxidans</name>
    <name type="common">Thiobacillus ferrooxidans</name>
    <dbReference type="NCBI Taxonomy" id="920"/>
    <lineage>
        <taxon>Bacteria</taxon>
        <taxon>Pseudomonadati</taxon>
        <taxon>Pseudomonadota</taxon>
        <taxon>Acidithiobacillia</taxon>
        <taxon>Acidithiobacillales</taxon>
        <taxon>Acidithiobacillaceae</taxon>
        <taxon>Acidithiobacillus</taxon>
    </lineage>
</organism>
<sequence length="88" mass="10010">MAGCAYEFIGPMDFLVGFLVSEAIALVSEIRKEDMHMILKAVVSSEKQLWSCVKSFTKRLVAFWEAHLPFRQSLLKSLCNSSEKVLRL</sequence>
<evidence type="ECO:0000313" key="1">
    <source>
        <dbReference type="EMBL" id="OAP89435.1"/>
    </source>
</evidence>
<evidence type="ECO:0000313" key="2">
    <source>
        <dbReference type="Proteomes" id="UP000078302"/>
    </source>
</evidence>
<dbReference type="Proteomes" id="UP000078302">
    <property type="component" value="Unassembled WGS sequence"/>
</dbReference>
<protein>
    <submittedName>
        <fullName evidence="1">Uncharacterized protein</fullName>
    </submittedName>
</protein>